<evidence type="ECO:0000256" key="11">
    <source>
        <dbReference type="ARBA" id="ARBA00023152"/>
    </source>
</evidence>
<evidence type="ECO:0000313" key="16">
    <source>
        <dbReference type="EMBL" id="CAE8648061.1"/>
    </source>
</evidence>
<evidence type="ECO:0000256" key="5">
    <source>
        <dbReference type="ARBA" id="ARBA00022679"/>
    </source>
</evidence>
<evidence type="ECO:0000313" key="17">
    <source>
        <dbReference type="Proteomes" id="UP000626109"/>
    </source>
</evidence>
<dbReference type="GO" id="GO:0005524">
    <property type="term" value="F:ATP binding"/>
    <property type="evidence" value="ECO:0007669"/>
    <property type="project" value="UniProtKB-KW"/>
</dbReference>
<evidence type="ECO:0000256" key="12">
    <source>
        <dbReference type="ARBA" id="ARBA00023317"/>
    </source>
</evidence>
<evidence type="ECO:0000256" key="6">
    <source>
        <dbReference type="ARBA" id="ARBA00022723"/>
    </source>
</evidence>
<dbReference type="SUPFAM" id="SSF52935">
    <property type="entry name" value="PK C-terminal domain-like"/>
    <property type="match status" value="1"/>
</dbReference>
<dbReference type="InterPro" id="IPR036918">
    <property type="entry name" value="Pyrv_Knase_C_sf"/>
</dbReference>
<dbReference type="Proteomes" id="UP000626109">
    <property type="component" value="Unassembled WGS sequence"/>
</dbReference>
<keyword evidence="7" id="KW-0547">Nucleotide-binding</keyword>
<comment type="caution">
    <text evidence="16">The sequence shown here is derived from an EMBL/GenBank/DDBJ whole genome shotgun (WGS) entry which is preliminary data.</text>
</comment>
<evidence type="ECO:0000256" key="3">
    <source>
        <dbReference type="ARBA" id="ARBA00008663"/>
    </source>
</evidence>
<keyword evidence="12" id="KW-0670">Pyruvate</keyword>
<name>A0A813I7A3_POLGL</name>
<evidence type="ECO:0000256" key="1">
    <source>
        <dbReference type="ARBA" id="ARBA00001958"/>
    </source>
</evidence>
<comment type="catalytic activity">
    <reaction evidence="13">
        <text>pyruvate + ATP = phosphoenolpyruvate + ADP + H(+)</text>
        <dbReference type="Rhea" id="RHEA:18157"/>
        <dbReference type="ChEBI" id="CHEBI:15361"/>
        <dbReference type="ChEBI" id="CHEBI:15378"/>
        <dbReference type="ChEBI" id="CHEBI:30616"/>
        <dbReference type="ChEBI" id="CHEBI:58702"/>
        <dbReference type="ChEBI" id="CHEBI:456216"/>
        <dbReference type="EC" id="2.7.1.40"/>
    </reaction>
</comment>
<dbReference type="InterPro" id="IPR015795">
    <property type="entry name" value="Pyrv_Knase_C"/>
</dbReference>
<gene>
    <name evidence="16" type="ORF">PGLA2088_LOCUS6230</name>
</gene>
<comment type="pathway">
    <text evidence="2 13">Carbohydrate degradation; glycolysis; pyruvate from D-glyceraldehyde 3-phosphate: step 5/5.</text>
</comment>
<dbReference type="GO" id="GO:0004743">
    <property type="term" value="F:pyruvate kinase activity"/>
    <property type="evidence" value="ECO:0007669"/>
    <property type="project" value="UniProtKB-EC"/>
</dbReference>
<evidence type="ECO:0000259" key="15">
    <source>
        <dbReference type="Pfam" id="PF02887"/>
    </source>
</evidence>
<comment type="similarity">
    <text evidence="3 13">Belongs to the pyruvate kinase family.</text>
</comment>
<evidence type="ECO:0000256" key="10">
    <source>
        <dbReference type="ARBA" id="ARBA00022842"/>
    </source>
</evidence>
<feature type="domain" description="Pyruvate kinase barrel" evidence="14">
    <location>
        <begin position="1"/>
        <end position="70"/>
    </location>
</feature>
<dbReference type="GO" id="GO:0030955">
    <property type="term" value="F:potassium ion binding"/>
    <property type="evidence" value="ECO:0007669"/>
    <property type="project" value="InterPro"/>
</dbReference>
<evidence type="ECO:0000256" key="13">
    <source>
        <dbReference type="RuleBase" id="RU000504"/>
    </source>
</evidence>
<organism evidence="16 17">
    <name type="scientific">Polarella glacialis</name>
    <name type="common">Dinoflagellate</name>
    <dbReference type="NCBI Taxonomy" id="89957"/>
    <lineage>
        <taxon>Eukaryota</taxon>
        <taxon>Sar</taxon>
        <taxon>Alveolata</taxon>
        <taxon>Dinophyceae</taxon>
        <taxon>Suessiales</taxon>
        <taxon>Suessiaceae</taxon>
        <taxon>Polarella</taxon>
    </lineage>
</organism>
<comment type="cofactor">
    <cofactor evidence="1">
        <name>K(+)</name>
        <dbReference type="ChEBI" id="CHEBI:29103"/>
    </cofactor>
</comment>
<dbReference type="UniPathway" id="UPA00109">
    <property type="reaction ID" value="UER00188"/>
</dbReference>
<dbReference type="AlphaFoldDB" id="A0A813I7A3"/>
<evidence type="ECO:0000256" key="9">
    <source>
        <dbReference type="ARBA" id="ARBA00022840"/>
    </source>
</evidence>
<dbReference type="Pfam" id="PF00224">
    <property type="entry name" value="PK"/>
    <property type="match status" value="1"/>
</dbReference>
<dbReference type="InterPro" id="IPR015813">
    <property type="entry name" value="Pyrv/PenolPyrv_kinase-like_dom"/>
</dbReference>
<dbReference type="InterPro" id="IPR015793">
    <property type="entry name" value="Pyrv_Knase_brl"/>
</dbReference>
<dbReference type="Gene3D" id="3.20.20.60">
    <property type="entry name" value="Phosphoenolpyruvate-binding domains"/>
    <property type="match status" value="1"/>
</dbReference>
<dbReference type="GO" id="GO:0016301">
    <property type="term" value="F:kinase activity"/>
    <property type="evidence" value="ECO:0007669"/>
    <property type="project" value="UniProtKB-KW"/>
</dbReference>
<dbReference type="SUPFAM" id="SSF51621">
    <property type="entry name" value="Phosphoenolpyruvate/pyruvate domain"/>
    <property type="match status" value="1"/>
</dbReference>
<evidence type="ECO:0000256" key="2">
    <source>
        <dbReference type="ARBA" id="ARBA00004997"/>
    </source>
</evidence>
<feature type="domain" description="Pyruvate kinase C-terminal" evidence="15">
    <location>
        <begin position="106"/>
        <end position="169"/>
    </location>
</feature>
<keyword evidence="8 13" id="KW-0418">Kinase</keyword>
<dbReference type="Gene3D" id="3.40.1380.20">
    <property type="entry name" value="Pyruvate kinase, C-terminal domain"/>
    <property type="match status" value="1"/>
</dbReference>
<keyword evidence="10 13" id="KW-0460">Magnesium</keyword>
<feature type="non-terminal residue" evidence="16">
    <location>
        <position position="174"/>
    </location>
</feature>
<dbReference type="InterPro" id="IPR040442">
    <property type="entry name" value="Pyrv_kinase-like_dom_sf"/>
</dbReference>
<dbReference type="PRINTS" id="PR01050">
    <property type="entry name" value="PYRUVTKNASE"/>
</dbReference>
<accession>A0A813I7A3</accession>
<keyword evidence="9" id="KW-0067">ATP-binding</keyword>
<dbReference type="EMBL" id="CAJNNW010006162">
    <property type="protein sequence ID" value="CAE8648061.1"/>
    <property type="molecule type" value="Genomic_DNA"/>
</dbReference>
<sequence length="174" mass="18137">VPFVQKDIILKARAAGKPVIVATQMLESMISCPTPTRAECSDVANAILDGCDAVMLSGESAVGKYPAECVAMQRRVIEAAEAQPETSAANSHARSSLGVANMRPSDAILSSSATLAEGIGACAIIVFTATGRSAERLVKLRPSVPIIAVCPCLETARWLSLLHGVYAISDPMAQ</sequence>
<reference evidence="16" key="1">
    <citation type="submission" date="2021-02" db="EMBL/GenBank/DDBJ databases">
        <authorList>
            <person name="Dougan E. K."/>
            <person name="Rhodes N."/>
            <person name="Thang M."/>
            <person name="Chan C."/>
        </authorList>
    </citation>
    <scope>NUCLEOTIDE SEQUENCE</scope>
</reference>
<protein>
    <recommendedName>
        <fullName evidence="4 13">Pyruvate kinase</fullName>
        <ecNumber evidence="4 13">2.7.1.40</ecNumber>
    </recommendedName>
</protein>
<evidence type="ECO:0000256" key="7">
    <source>
        <dbReference type="ARBA" id="ARBA00022741"/>
    </source>
</evidence>
<dbReference type="EC" id="2.7.1.40" evidence="4 13"/>
<evidence type="ECO:0000259" key="14">
    <source>
        <dbReference type="Pfam" id="PF00224"/>
    </source>
</evidence>
<evidence type="ECO:0000256" key="4">
    <source>
        <dbReference type="ARBA" id="ARBA00012142"/>
    </source>
</evidence>
<keyword evidence="11 13" id="KW-0324">Glycolysis</keyword>
<keyword evidence="5 13" id="KW-0808">Transferase</keyword>
<dbReference type="GO" id="GO:0000287">
    <property type="term" value="F:magnesium ion binding"/>
    <property type="evidence" value="ECO:0007669"/>
    <property type="project" value="InterPro"/>
</dbReference>
<dbReference type="Pfam" id="PF02887">
    <property type="entry name" value="PK_C"/>
    <property type="match status" value="1"/>
</dbReference>
<evidence type="ECO:0000256" key="8">
    <source>
        <dbReference type="ARBA" id="ARBA00022777"/>
    </source>
</evidence>
<feature type="non-terminal residue" evidence="16">
    <location>
        <position position="1"/>
    </location>
</feature>
<dbReference type="PANTHER" id="PTHR11817">
    <property type="entry name" value="PYRUVATE KINASE"/>
    <property type="match status" value="1"/>
</dbReference>
<proteinExistence type="inferred from homology"/>
<dbReference type="InterPro" id="IPR001697">
    <property type="entry name" value="Pyr_Knase"/>
</dbReference>
<keyword evidence="6" id="KW-0479">Metal-binding</keyword>